<dbReference type="GO" id="GO:0005829">
    <property type="term" value="C:cytosol"/>
    <property type="evidence" value="ECO:0007669"/>
    <property type="project" value="TreeGrafter"/>
</dbReference>
<dbReference type="GO" id="GO:0015035">
    <property type="term" value="F:protein-disulfide reductase activity"/>
    <property type="evidence" value="ECO:0007669"/>
    <property type="project" value="TreeGrafter"/>
</dbReference>
<dbReference type="Proteomes" id="UP000885826">
    <property type="component" value="Unassembled WGS sequence"/>
</dbReference>
<evidence type="ECO:0000313" key="3">
    <source>
        <dbReference type="Proteomes" id="UP000885826"/>
    </source>
</evidence>
<evidence type="ECO:0000259" key="1">
    <source>
        <dbReference type="PROSITE" id="PS51352"/>
    </source>
</evidence>
<name>A0A9C9K0C7_UNCW3</name>
<evidence type="ECO:0000313" key="2">
    <source>
        <dbReference type="EMBL" id="HEC78898.1"/>
    </source>
</evidence>
<dbReference type="AlphaFoldDB" id="A0A9C9K0C7"/>
<dbReference type="PANTHER" id="PTHR45663">
    <property type="entry name" value="GEO12009P1"/>
    <property type="match status" value="1"/>
</dbReference>
<dbReference type="PROSITE" id="PS51352">
    <property type="entry name" value="THIOREDOXIN_2"/>
    <property type="match status" value="1"/>
</dbReference>
<reference evidence="2" key="1">
    <citation type="journal article" date="2020" name="mSystems">
        <title>Genome- and Community-Level Interaction Insights into Carbon Utilization and Element Cycling Functions of Hydrothermarchaeota in Hydrothermal Sediment.</title>
        <authorList>
            <person name="Zhou Z."/>
            <person name="Liu Y."/>
            <person name="Xu W."/>
            <person name="Pan J."/>
            <person name="Luo Z.H."/>
            <person name="Li M."/>
        </authorList>
    </citation>
    <scope>NUCLEOTIDE SEQUENCE</scope>
    <source>
        <strain evidence="2">HyVt-388</strain>
    </source>
</reference>
<dbReference type="CDD" id="cd02947">
    <property type="entry name" value="TRX_family"/>
    <property type="match status" value="1"/>
</dbReference>
<feature type="domain" description="Thioredoxin" evidence="1">
    <location>
        <begin position="22"/>
        <end position="139"/>
    </location>
</feature>
<dbReference type="Pfam" id="PF00085">
    <property type="entry name" value="Thioredoxin"/>
    <property type="match status" value="1"/>
</dbReference>
<dbReference type="EMBL" id="DRIG01000075">
    <property type="protein sequence ID" value="HEC78898.1"/>
    <property type="molecule type" value="Genomic_DNA"/>
</dbReference>
<dbReference type="PANTHER" id="PTHR45663:SF11">
    <property type="entry name" value="GEO12009P1"/>
    <property type="match status" value="1"/>
</dbReference>
<dbReference type="InterPro" id="IPR036249">
    <property type="entry name" value="Thioredoxin-like_sf"/>
</dbReference>
<dbReference type="SUPFAM" id="SSF52833">
    <property type="entry name" value="Thioredoxin-like"/>
    <property type="match status" value="1"/>
</dbReference>
<proteinExistence type="predicted"/>
<protein>
    <submittedName>
        <fullName evidence="2">Thioredoxin</fullName>
    </submittedName>
</protein>
<organism evidence="2 3">
    <name type="scientific">candidate division WOR-3 bacterium</name>
    <dbReference type="NCBI Taxonomy" id="2052148"/>
    <lineage>
        <taxon>Bacteria</taxon>
        <taxon>Bacteria division WOR-3</taxon>
    </lineage>
</organism>
<dbReference type="GO" id="GO:0045454">
    <property type="term" value="P:cell redox homeostasis"/>
    <property type="evidence" value="ECO:0007669"/>
    <property type="project" value="TreeGrafter"/>
</dbReference>
<sequence>MAIEEKQRAVIEDYINQLKSSAKIVRNETWIKAQETLIVDNPLSKALKSGKPVVADFGRGTCIPCKMMQPILEKLQKEYEGKAEILIIDVSEYAALSRKYRIQLIPTQIFFDAKGKEIYRHRGFMSEANIVAQLKKMGIE</sequence>
<dbReference type="Gene3D" id="3.40.30.10">
    <property type="entry name" value="Glutaredoxin"/>
    <property type="match status" value="1"/>
</dbReference>
<dbReference type="InterPro" id="IPR013766">
    <property type="entry name" value="Thioredoxin_domain"/>
</dbReference>
<comment type="caution">
    <text evidence="2">The sequence shown here is derived from an EMBL/GenBank/DDBJ whole genome shotgun (WGS) entry which is preliminary data.</text>
</comment>
<accession>A0A9C9K0C7</accession>
<gene>
    <name evidence="2" type="ORF">ENI34_07120</name>
</gene>